<organism evidence="11 12">
    <name type="scientific">Cafeteria roenbergensis</name>
    <name type="common">Marine flagellate</name>
    <dbReference type="NCBI Taxonomy" id="33653"/>
    <lineage>
        <taxon>Eukaryota</taxon>
        <taxon>Sar</taxon>
        <taxon>Stramenopiles</taxon>
        <taxon>Bigyra</taxon>
        <taxon>Opalozoa</taxon>
        <taxon>Bicosoecida</taxon>
        <taxon>Cafeteriaceae</taxon>
        <taxon>Cafeteria</taxon>
    </lineage>
</organism>
<evidence type="ECO:0000256" key="4">
    <source>
        <dbReference type="ARBA" id="ARBA00022676"/>
    </source>
</evidence>
<sequence>MTGPAAADAKSTYSRRSRQSRHSRRSRSGERRRSRSKERRASAASERTAQTRRSDATRTTEKPGKFGTKRVGPEGQAAHVKFVLDGETRQVEGRQLKVKRLGARALSHEEDRPDFVHLDYTPINVHLPIDLLYPVRMRRRMNQIEGLQLALLVGIHLNGNEEPRDVAHTLSALANSLQMLKQRTDIEWDECGVVLLVDGRSTLSEELKHFLAHEIRIYDESLLELTYDGSDTTVHLFERSVELPKHQTQRSYHDPLQMSLAVKELKGAGKLTSHLWFFTAFCTQIQPTYCLLLDAGVRPKPGAVSRMVLALDRDPHLAGVTGDVGVLGLEWYNPWHAMSAFQTSFASVLDRPLEALSGFLPSTPSRFVLYQWTAIRGQPLAMYLRPEEEDVEITPFQANKYLAPDRVLNLEMATKKTRAWRMGYESLAQADAPFPRTLPDLLEMKRCELNGALFNDLQFLTRCPAKLCCESRHGVCMRCCLTCMWFERLMLMIFRWLFAGSLFLAFNILATTVLERISQIGLGLAFAFLVAYTSLMALQVIAGLGANAARVGLMYWLSNLAFALMTFFALAMAAYLISIEGQAFFSSTIIFWTCIGIVGAIALASIVHCKCHTIILTGIPSILLIPTFVTVFPIYAITHLNDATWNVREDRLAALNVRPEDEKRHRAARMQERANREMAELQGGADVYEDEELLHSLAVAPSAEGFPPDRTSVSHAAGASSPTAIEARAAGVEGGSPVAQIGGERIEVDQEVMSTDGGSASAASEAMDQVPPLKSDAMRKDKGPRRSMESDGGSSEIVEEVVEIPNDVAFVINACRNQSTFEAHKAVIDALRAEGERVRQVGRLAAAKQEDQAAEFSAFRTRVLGIYLICNFMWIAIITYFQFRTAFIYGTAALFGFLMAVRLISSLLYACGQFLTRSISCFSFLCCCCSCCHGIARCCAPCCICCLWCIRPVVESDAKGVRDIETGHAGAGGAPSGRSKRASADDDLHMADDGYDEELPPEGDIAEVGASTAVARPLPSAARGGVTDLRSRKRKRASVIRLGNQPSMTATTMQEGLAANRAAMASALGSSPSAVSPDGSPAPLGAMSQDELRRALRNRDLRRSESGTDLNWLAPFKAPGRASGVGAAAPIASPASRPPATVAGGRPVPALVEGTGLELDEDDDEDDYGADADVEDDDDAKAGPVGISTRDPETGEWVQAALPGMASPSRHGLQDVAEDDDTSSAASPHPRRSSARG</sequence>
<feature type="compositionally biased region" description="Basic and acidic residues" evidence="9">
    <location>
        <begin position="52"/>
        <end position="64"/>
    </location>
</feature>
<evidence type="ECO:0000256" key="2">
    <source>
        <dbReference type="ARBA" id="ARBA00012543"/>
    </source>
</evidence>
<keyword evidence="3" id="KW-1003">Cell membrane</keyword>
<feature type="compositionally biased region" description="Basic residues" evidence="9">
    <location>
        <begin position="13"/>
        <end position="38"/>
    </location>
</feature>
<dbReference type="PANTHER" id="PTHR22914:SF9">
    <property type="entry name" value="CHITIN SYNTHASE 1"/>
    <property type="match status" value="1"/>
</dbReference>
<evidence type="ECO:0000256" key="10">
    <source>
        <dbReference type="SAM" id="Phobius"/>
    </source>
</evidence>
<protein>
    <recommendedName>
        <fullName evidence="2">chitin synthase</fullName>
        <ecNumber evidence="2">2.4.1.16</ecNumber>
    </recommendedName>
</protein>
<evidence type="ECO:0000256" key="1">
    <source>
        <dbReference type="ARBA" id="ARBA00004651"/>
    </source>
</evidence>
<feature type="region of interest" description="Disordered" evidence="9">
    <location>
        <begin position="969"/>
        <end position="1003"/>
    </location>
</feature>
<feature type="transmembrane region" description="Helical" evidence="10">
    <location>
        <begin position="554"/>
        <end position="577"/>
    </location>
</feature>
<feature type="transmembrane region" description="Helical" evidence="10">
    <location>
        <begin position="887"/>
        <end position="911"/>
    </location>
</feature>
<feature type="region of interest" description="Disordered" evidence="9">
    <location>
        <begin position="1"/>
        <end position="74"/>
    </location>
</feature>
<name>A0A5A8D6Z4_CAFRO</name>
<keyword evidence="4" id="KW-0328">Glycosyltransferase</keyword>
<keyword evidence="6 10" id="KW-0812">Transmembrane</keyword>
<feature type="compositionally biased region" description="Low complexity" evidence="9">
    <location>
        <begin position="1122"/>
        <end position="1140"/>
    </location>
</feature>
<evidence type="ECO:0000313" key="12">
    <source>
        <dbReference type="Proteomes" id="UP000324907"/>
    </source>
</evidence>
<dbReference type="GO" id="GO:0006031">
    <property type="term" value="P:chitin biosynthetic process"/>
    <property type="evidence" value="ECO:0007669"/>
    <property type="project" value="TreeGrafter"/>
</dbReference>
<dbReference type="Proteomes" id="UP000324907">
    <property type="component" value="Unassembled WGS sequence"/>
</dbReference>
<comment type="subcellular location">
    <subcellularLocation>
        <location evidence="1">Cell membrane</location>
        <topology evidence="1">Multi-pass membrane protein</topology>
    </subcellularLocation>
</comment>
<evidence type="ECO:0000256" key="5">
    <source>
        <dbReference type="ARBA" id="ARBA00022679"/>
    </source>
</evidence>
<dbReference type="EC" id="2.4.1.16" evidence="2"/>
<feature type="compositionally biased region" description="Acidic residues" evidence="9">
    <location>
        <begin position="1158"/>
        <end position="1179"/>
    </location>
</feature>
<keyword evidence="10" id="KW-1133">Transmembrane helix</keyword>
<accession>A0A5A8D6Z4</accession>
<gene>
    <name evidence="11" type="ORF">FNF28_05345</name>
</gene>
<dbReference type="EMBL" id="VLTL01000106">
    <property type="protein sequence ID" value="KAA0160709.1"/>
    <property type="molecule type" value="Genomic_DNA"/>
</dbReference>
<proteinExistence type="predicted"/>
<dbReference type="GO" id="GO:0071555">
    <property type="term" value="P:cell wall organization"/>
    <property type="evidence" value="ECO:0007669"/>
    <property type="project" value="UniProtKB-KW"/>
</dbReference>
<feature type="compositionally biased region" description="Polar residues" evidence="9">
    <location>
        <begin position="753"/>
        <end position="762"/>
    </location>
</feature>
<feature type="transmembrane region" description="Helical" evidence="10">
    <location>
        <begin position="522"/>
        <end position="542"/>
    </location>
</feature>
<evidence type="ECO:0000256" key="9">
    <source>
        <dbReference type="SAM" id="MobiDB-lite"/>
    </source>
</evidence>
<evidence type="ECO:0000256" key="3">
    <source>
        <dbReference type="ARBA" id="ARBA00022475"/>
    </source>
</evidence>
<evidence type="ECO:0000256" key="7">
    <source>
        <dbReference type="ARBA" id="ARBA00023136"/>
    </source>
</evidence>
<evidence type="ECO:0000256" key="6">
    <source>
        <dbReference type="ARBA" id="ARBA00022692"/>
    </source>
</evidence>
<dbReference type="PANTHER" id="PTHR22914">
    <property type="entry name" value="CHITIN SYNTHASE"/>
    <property type="match status" value="1"/>
</dbReference>
<keyword evidence="7 10" id="KW-0472">Membrane</keyword>
<dbReference type="InterPro" id="IPR004835">
    <property type="entry name" value="Chitin_synth"/>
</dbReference>
<feature type="compositionally biased region" description="Basic and acidic residues" evidence="9">
    <location>
        <begin position="776"/>
        <end position="789"/>
    </location>
</feature>
<feature type="compositionally biased region" description="Acidic residues" evidence="9">
    <location>
        <begin position="993"/>
        <end position="1003"/>
    </location>
</feature>
<comment type="caution">
    <text evidence="11">The sequence shown here is derived from an EMBL/GenBank/DDBJ whole genome shotgun (WGS) entry which is preliminary data.</text>
</comment>
<evidence type="ECO:0000256" key="8">
    <source>
        <dbReference type="ARBA" id="ARBA00023316"/>
    </source>
</evidence>
<feature type="region of interest" description="Disordered" evidence="9">
    <location>
        <begin position="1122"/>
        <end position="1237"/>
    </location>
</feature>
<dbReference type="GO" id="GO:0005886">
    <property type="term" value="C:plasma membrane"/>
    <property type="evidence" value="ECO:0007669"/>
    <property type="project" value="UniProtKB-SubCell"/>
</dbReference>
<dbReference type="GO" id="GO:0004100">
    <property type="term" value="F:chitin synthase activity"/>
    <property type="evidence" value="ECO:0007669"/>
    <property type="project" value="UniProtKB-EC"/>
</dbReference>
<evidence type="ECO:0000313" key="11">
    <source>
        <dbReference type="EMBL" id="KAA0160709.1"/>
    </source>
</evidence>
<dbReference type="Pfam" id="PF01644">
    <property type="entry name" value="Chitin_synth_1"/>
    <property type="match status" value="1"/>
</dbReference>
<reference evidence="11 12" key="1">
    <citation type="submission" date="2019-07" db="EMBL/GenBank/DDBJ databases">
        <title>Genomes of Cafeteria roenbergensis.</title>
        <authorList>
            <person name="Fischer M.G."/>
            <person name="Hackl T."/>
            <person name="Roman M."/>
        </authorList>
    </citation>
    <scope>NUCLEOTIDE SEQUENCE [LARGE SCALE GENOMIC DNA]</scope>
    <source>
        <strain evidence="11 12">RCC970-E3</strain>
    </source>
</reference>
<feature type="transmembrane region" description="Helical" evidence="10">
    <location>
        <begin position="614"/>
        <end position="638"/>
    </location>
</feature>
<feature type="compositionally biased region" description="Basic and acidic residues" evidence="9">
    <location>
        <begin position="982"/>
        <end position="992"/>
    </location>
</feature>
<feature type="transmembrane region" description="Helical" evidence="10">
    <location>
        <begin position="863"/>
        <end position="881"/>
    </location>
</feature>
<feature type="region of interest" description="Disordered" evidence="9">
    <location>
        <begin position="1017"/>
        <end position="1036"/>
    </location>
</feature>
<dbReference type="AlphaFoldDB" id="A0A5A8D6Z4"/>
<feature type="transmembrane region" description="Helical" evidence="10">
    <location>
        <begin position="589"/>
        <end position="608"/>
    </location>
</feature>
<feature type="transmembrane region" description="Helical" evidence="10">
    <location>
        <begin position="489"/>
        <end position="510"/>
    </location>
</feature>
<feature type="region of interest" description="Disordered" evidence="9">
    <location>
        <begin position="753"/>
        <end position="796"/>
    </location>
</feature>
<keyword evidence="5" id="KW-0808">Transferase</keyword>
<keyword evidence="8" id="KW-0961">Cell wall biogenesis/degradation</keyword>